<proteinExistence type="predicted"/>
<name>A0A017HMW9_9RHOB</name>
<evidence type="ECO:0000313" key="3">
    <source>
        <dbReference type="Proteomes" id="UP000019666"/>
    </source>
</evidence>
<sequence length="179" mass="19481">MRVLRPEAALLLRRGREALAGAALTLAAIWLGLTSYGITRWVAVVLGLGGLALVWTGVQRWRFGRGGGGPGIVQVDERRLVYWGPLTGGVMDMDALARLDLDPGARPAHFILTSLRGERLEVPVNAEGAEALLDLFAALPGFPTETMLQALNRAEGPVVTLWRVPNVIVLPPRERRRLH</sequence>
<feature type="transmembrane region" description="Helical" evidence="1">
    <location>
        <begin position="41"/>
        <end position="58"/>
    </location>
</feature>
<evidence type="ECO:0000313" key="2">
    <source>
        <dbReference type="EMBL" id="EYD75721.1"/>
    </source>
</evidence>
<dbReference type="Proteomes" id="UP000019666">
    <property type="component" value="Unassembled WGS sequence"/>
</dbReference>
<dbReference type="HOGENOM" id="CLU_126609_0_0_5"/>
<comment type="caution">
    <text evidence="2">The sequence shown here is derived from an EMBL/GenBank/DDBJ whole genome shotgun (WGS) entry which is preliminary data.</text>
</comment>
<accession>A0A017HMW9</accession>
<dbReference type="STRING" id="442562.Rumeso_02808"/>
<reference evidence="2 3" key="1">
    <citation type="submission" date="2013-02" db="EMBL/GenBank/DDBJ databases">
        <authorList>
            <person name="Fiebig A."/>
            <person name="Goeker M."/>
            <person name="Klenk H.-P.P."/>
        </authorList>
    </citation>
    <scope>NUCLEOTIDE SEQUENCE [LARGE SCALE GENOMIC DNA]</scope>
    <source>
        <strain evidence="2 3">DSM 19309</strain>
    </source>
</reference>
<dbReference type="RefSeq" id="WP_051521109.1">
    <property type="nucleotide sequence ID" value="NZ_KK088560.1"/>
</dbReference>
<organism evidence="2 3">
    <name type="scientific">Rubellimicrobium mesophilum DSM 19309</name>
    <dbReference type="NCBI Taxonomy" id="442562"/>
    <lineage>
        <taxon>Bacteria</taxon>
        <taxon>Pseudomonadati</taxon>
        <taxon>Pseudomonadota</taxon>
        <taxon>Alphaproteobacteria</taxon>
        <taxon>Rhodobacterales</taxon>
        <taxon>Roseobacteraceae</taxon>
        <taxon>Rubellimicrobium</taxon>
    </lineage>
</organism>
<gene>
    <name evidence="2" type="ORF">Rumeso_02808</name>
</gene>
<protein>
    <submittedName>
        <fullName evidence="2">Uncharacterized protein</fullName>
    </submittedName>
</protein>
<keyword evidence="1" id="KW-1133">Transmembrane helix</keyword>
<keyword evidence="1" id="KW-0812">Transmembrane</keyword>
<dbReference type="EMBL" id="AOSK01000068">
    <property type="protein sequence ID" value="EYD75721.1"/>
    <property type="molecule type" value="Genomic_DNA"/>
</dbReference>
<keyword evidence="3" id="KW-1185">Reference proteome</keyword>
<evidence type="ECO:0000256" key="1">
    <source>
        <dbReference type="SAM" id="Phobius"/>
    </source>
</evidence>
<keyword evidence="1" id="KW-0472">Membrane</keyword>
<feature type="transmembrane region" description="Helical" evidence="1">
    <location>
        <begin position="18"/>
        <end position="35"/>
    </location>
</feature>
<dbReference type="OrthoDB" id="7851333at2"/>
<dbReference type="AlphaFoldDB" id="A0A017HMW9"/>